<dbReference type="GO" id="GO:0016538">
    <property type="term" value="F:cyclin-dependent protein serine/threonine kinase regulator activity"/>
    <property type="evidence" value="ECO:0007669"/>
    <property type="project" value="InterPro"/>
</dbReference>
<keyword evidence="4" id="KW-0131">Cell cycle</keyword>
<comment type="caution">
    <text evidence="11">The sequence shown here is derived from an EMBL/GenBank/DDBJ whole genome shotgun (WGS) entry which is preliminary data.</text>
</comment>
<evidence type="ECO:0000256" key="3">
    <source>
        <dbReference type="ARBA" id="ARBA00023127"/>
    </source>
</evidence>
<evidence type="ECO:0000256" key="4">
    <source>
        <dbReference type="ARBA" id="ARBA00023306"/>
    </source>
</evidence>
<keyword evidence="2" id="KW-0132">Cell division</keyword>
<dbReference type="SMART" id="SM00385">
    <property type="entry name" value="CYCLIN"/>
    <property type="match status" value="2"/>
</dbReference>
<dbReference type="AlphaFoldDB" id="A0A9Q1MLX1"/>
<dbReference type="FunFam" id="1.10.472.10:FF:000001">
    <property type="entry name" value="G2/mitotic-specific cyclin"/>
    <property type="match status" value="1"/>
</dbReference>
<organism evidence="11 12">
    <name type="scientific">Anisodus acutangulus</name>
    <dbReference type="NCBI Taxonomy" id="402998"/>
    <lineage>
        <taxon>Eukaryota</taxon>
        <taxon>Viridiplantae</taxon>
        <taxon>Streptophyta</taxon>
        <taxon>Embryophyta</taxon>
        <taxon>Tracheophyta</taxon>
        <taxon>Spermatophyta</taxon>
        <taxon>Magnoliopsida</taxon>
        <taxon>eudicotyledons</taxon>
        <taxon>Gunneridae</taxon>
        <taxon>Pentapetalae</taxon>
        <taxon>asterids</taxon>
        <taxon>lamiids</taxon>
        <taxon>Solanales</taxon>
        <taxon>Solanaceae</taxon>
        <taxon>Solanoideae</taxon>
        <taxon>Hyoscyameae</taxon>
        <taxon>Anisodus</taxon>
    </lineage>
</organism>
<dbReference type="InterPro" id="IPR036915">
    <property type="entry name" value="Cyclin-like_sf"/>
</dbReference>
<dbReference type="InterPro" id="IPR039361">
    <property type="entry name" value="Cyclin"/>
</dbReference>
<dbReference type="Pfam" id="PF00134">
    <property type="entry name" value="Cyclin_N"/>
    <property type="match status" value="1"/>
</dbReference>
<dbReference type="Proteomes" id="UP001152561">
    <property type="component" value="Unassembled WGS sequence"/>
</dbReference>
<evidence type="ECO:0000256" key="8">
    <source>
        <dbReference type="SAM" id="MobiDB-lite"/>
    </source>
</evidence>
<protein>
    <submittedName>
        <fullName evidence="11">Uncharacterized protein</fullName>
    </submittedName>
</protein>
<dbReference type="SUPFAM" id="SSF47954">
    <property type="entry name" value="Cyclin-like"/>
    <property type="match status" value="2"/>
</dbReference>
<dbReference type="EMBL" id="JAJAGQ010000005">
    <property type="protein sequence ID" value="KAJ8563410.1"/>
    <property type="molecule type" value="Genomic_DNA"/>
</dbReference>
<evidence type="ECO:0000313" key="12">
    <source>
        <dbReference type="Proteomes" id="UP001152561"/>
    </source>
</evidence>
<dbReference type="InterPro" id="IPR046965">
    <property type="entry name" value="Cyclin_A/B-like"/>
</dbReference>
<dbReference type="SMART" id="SM01332">
    <property type="entry name" value="Cyclin_C"/>
    <property type="match status" value="1"/>
</dbReference>
<dbReference type="GO" id="GO:0044772">
    <property type="term" value="P:mitotic cell cycle phase transition"/>
    <property type="evidence" value="ECO:0007669"/>
    <property type="project" value="InterPro"/>
</dbReference>
<feature type="domain" description="Cyclin-like" evidence="9">
    <location>
        <begin position="353"/>
        <end position="437"/>
    </location>
</feature>
<feature type="region of interest" description="Disordered" evidence="8">
    <location>
        <begin position="26"/>
        <end position="45"/>
    </location>
</feature>
<evidence type="ECO:0000259" key="9">
    <source>
        <dbReference type="SMART" id="SM00385"/>
    </source>
</evidence>
<keyword evidence="12" id="KW-1185">Reference proteome</keyword>
<dbReference type="OrthoDB" id="5590282at2759"/>
<dbReference type="CDD" id="cd20511">
    <property type="entry name" value="CYCLIN_AtCycB-like_rpt2"/>
    <property type="match status" value="1"/>
</dbReference>
<sequence length="479" mass="53962">MPNKKLKHHIKLPRHLIAMVFMKQGESNQEEDTEMPNRDVIPKNLPKVVGGGEVKKKNVQADGRNRRALGDIGNLVTVPAVGAKLQTNVSRPITRRLASQLTTAKGQEPVQKNKKKPIVEVTKGVAARKVGVPTKAEATKKDYVKAKAEIITVICPDEDVKTVEEIPLNVRTVKKSGKTLTSILTARSKAACGLSNKPRIQIVDIDAADVDNHLAAVEYVEDLYKFYKHTEDEHRPRDYMDSQPEINARVRAILVDWLIEAHKRFELRSESLYLTVNIMDRFLSEETVLGRELQLLCISSMLIACKYEEIWAPEVNDFLTITDNAYVRDQILVMEKAILGKLEWYLTVPTPYVFLVRYIKAAVLSDQEMENMTFFLAELGLMNYTTVISYCPSKLAASAVYAARSTLNKSPRWTDTLKHHTGYSEDQLMECAKQLVSFHLDSGAAENKLKAVYRKFSSPDRGAVSLLPPARDLHIGSYR</sequence>
<dbReference type="GO" id="GO:0051301">
    <property type="term" value="P:cell division"/>
    <property type="evidence" value="ECO:0007669"/>
    <property type="project" value="UniProtKB-KW"/>
</dbReference>
<dbReference type="InterPro" id="IPR004367">
    <property type="entry name" value="Cyclin_C-dom"/>
</dbReference>
<dbReference type="GO" id="GO:0010332">
    <property type="term" value="P:response to gamma radiation"/>
    <property type="evidence" value="ECO:0007669"/>
    <property type="project" value="UniProtKB-ARBA"/>
</dbReference>
<dbReference type="PANTHER" id="PTHR10177">
    <property type="entry name" value="CYCLINS"/>
    <property type="match status" value="1"/>
</dbReference>
<dbReference type="PIRSF" id="PIRSF001771">
    <property type="entry name" value="Cyclin_A_B_D_E"/>
    <property type="match status" value="1"/>
</dbReference>
<dbReference type="InterPro" id="IPR013763">
    <property type="entry name" value="Cyclin-like_dom"/>
</dbReference>
<evidence type="ECO:0000256" key="6">
    <source>
        <dbReference type="ARBA" id="ARBA00065123"/>
    </source>
</evidence>
<evidence type="ECO:0000256" key="2">
    <source>
        <dbReference type="ARBA" id="ARBA00022618"/>
    </source>
</evidence>
<feature type="domain" description="Cyclin-like" evidence="9">
    <location>
        <begin position="256"/>
        <end position="340"/>
    </location>
</feature>
<dbReference type="InterPro" id="IPR048258">
    <property type="entry name" value="Cyclins_cyclin-box"/>
</dbReference>
<dbReference type="PROSITE" id="PS00292">
    <property type="entry name" value="CYCLINS"/>
    <property type="match status" value="1"/>
</dbReference>
<name>A0A9Q1MLX1_9SOLA</name>
<keyword evidence="3 7" id="KW-0195">Cyclin</keyword>
<feature type="domain" description="Cyclin C-terminal" evidence="10">
    <location>
        <begin position="349"/>
        <end position="470"/>
    </location>
</feature>
<proteinExistence type="inferred from homology"/>
<reference evidence="12" key="1">
    <citation type="journal article" date="2023" name="Proc. Natl. Acad. Sci. U.S.A.">
        <title>Genomic and structural basis for evolution of tropane alkaloid biosynthesis.</title>
        <authorList>
            <person name="Wanga Y.-J."/>
            <person name="Taina T."/>
            <person name="Yua J.-Y."/>
            <person name="Lia J."/>
            <person name="Xua B."/>
            <person name="Chenc J."/>
            <person name="D'Auriad J.C."/>
            <person name="Huanga J.-P."/>
            <person name="Huanga S.-X."/>
        </authorList>
    </citation>
    <scope>NUCLEOTIDE SEQUENCE [LARGE SCALE GENOMIC DNA]</scope>
    <source>
        <strain evidence="12">cv. KIB-2019</strain>
    </source>
</reference>
<dbReference type="InterPro" id="IPR006671">
    <property type="entry name" value="Cyclin_N"/>
</dbReference>
<evidence type="ECO:0000256" key="7">
    <source>
        <dbReference type="RuleBase" id="RU000383"/>
    </source>
</evidence>
<comment type="similarity">
    <text evidence="1">Belongs to the cyclin family. Cyclin AB subfamily.</text>
</comment>
<comment type="function">
    <text evidence="5">Essential for the control of the cell cycle at the G2/M (mitosis) transition. G2/M cyclins accumulate steadily during G2 and are abruptly destroyed at mitosis.</text>
</comment>
<dbReference type="Gene3D" id="1.10.472.10">
    <property type="entry name" value="Cyclin-like"/>
    <property type="match status" value="2"/>
</dbReference>
<dbReference type="FunFam" id="1.10.472.10:FF:000032">
    <property type="entry name" value="G2/mitotic-specific cyclin-1"/>
    <property type="match status" value="1"/>
</dbReference>
<comment type="subunit">
    <text evidence="6">Interacts with the CDC2 and CDK2 protein kinases to form a serine/threonine kinase holoenzyme complex. The cyclin subunit imparts substrate specificity to the complex.</text>
</comment>
<evidence type="ECO:0000259" key="10">
    <source>
        <dbReference type="SMART" id="SM01332"/>
    </source>
</evidence>
<dbReference type="Pfam" id="PF02984">
    <property type="entry name" value="Cyclin_C"/>
    <property type="match status" value="1"/>
</dbReference>
<accession>A0A9Q1MLX1</accession>
<evidence type="ECO:0000313" key="11">
    <source>
        <dbReference type="EMBL" id="KAJ8563410.1"/>
    </source>
</evidence>
<gene>
    <name evidence="11" type="ORF">K7X08_031862</name>
</gene>
<evidence type="ECO:0000256" key="1">
    <source>
        <dbReference type="ARBA" id="ARBA00006955"/>
    </source>
</evidence>
<evidence type="ECO:0000256" key="5">
    <source>
        <dbReference type="ARBA" id="ARBA00059307"/>
    </source>
</evidence>